<evidence type="ECO:0000313" key="3">
    <source>
        <dbReference type="Proteomes" id="UP001159428"/>
    </source>
</evidence>
<evidence type="ECO:0000259" key="1">
    <source>
        <dbReference type="PROSITE" id="PS50013"/>
    </source>
</evidence>
<dbReference type="InterPro" id="IPR000953">
    <property type="entry name" value="Chromo/chromo_shadow_dom"/>
</dbReference>
<dbReference type="SUPFAM" id="SSF54160">
    <property type="entry name" value="Chromo domain-like"/>
    <property type="match status" value="1"/>
</dbReference>
<sequence length="1165" mass="132828">MSKFYEVSKVLDKRTDAHGRVQYLVRWRDNGKKNDSWVDEADTNERLKQVFRTRHQGTPGLLQTLAVLVAEKLNMKKPPTTSIVRRSSVTMPMDAETFKELFGGLPSAPNLLQATKFSVPIHELDAIMPAGWSLNTFKTSTTFRLQPGKPVEIALVERKKVFFDYSGCLRCQGGNGAPVACKDVVRKVVFGSTLLKISFYRERNKQAERKPKERTRLTWAKPRSVANTSACDLSEFVNTKVFLSRSTHQDVKNCHHGADSFAVSSQTSNIYPSHALLRSCLVIADMYDPQKVASFADFPRKMGSDEKLSNSGHILNEEDNNNNSRKCSLPRSLRVTFLASEWGSSKGGLSTLNRELAINIAKDPRVKVSYFVPSCNDEDKTAAHIHRIELIKATRRPGLDELEWLNFPPKDLQIDVVVGHGVKLGHQAQIIRESHECKWIQVVHTDPEELGIYKEYANPISNAQKKHETEVELCKLADFVVPVGPKLCKAFHSYLASCKKEQCFFEFTPGILAEFSELKQDLDKREVCKVLCFGRGDSEDFKLKGFDIAARAVAKLSRCILLFVGAAKDKLEETQKRFLDFDIPPNQLRVRPFSDSREDLKKVFCEADLVVMPSRTEGFGLTGLEALSAGLPTLVSRKSGFGEALMKVPFGRHFVVDSDDQDQWANAIEGVCNNDRSSRRKECETLRDFYQEEYSWKKQCESLIGRMISIVHKGMVYQKAFLLIVFSPGFLKVSAHSAPGKLPIRIKLSCATFQEAESKDPAQREEVKRLLMCEMTKHFIEIHAAQIPSEKFHQSLCYYLQGVHDLIIREAGEGSLRIVVECRTMEILERLWDDYSSGHLNEVAKERLLTDEIKEKYEVESIELETTIIMEDYLACKLSLTVASKTSKIESESFLKIIRPKFTVQILHRKKAKEWQKMLRISITMAVGVSMIIRFPINNSGCSASPNEIHPEQEKGSLCLVSEFLFEEKISQSSFTELPTYLRHVTVTQDPEPIKERDNSVRFSVECRDMESLERLWSDYRSGRLDWMAEKCLLTDDIKNRFHVESVTLETSILEEDYLACKEYLLKNSPLTHGQMLIWVPLFLCSKALLKQFFLFVLERPIIKLVNLNFLLKFSDLKSDFTLSHAFPQKTAATRSWEIVMTLKSWLLKGLFKQQTPMILVLKHP</sequence>
<keyword evidence="3" id="KW-1185">Reference proteome</keyword>
<reference evidence="2 3" key="1">
    <citation type="submission" date="2022-05" db="EMBL/GenBank/DDBJ databases">
        <authorList>
            <consortium name="Genoscope - CEA"/>
            <person name="William W."/>
        </authorList>
    </citation>
    <scope>NUCLEOTIDE SEQUENCE [LARGE SCALE GENOMIC DNA]</scope>
</reference>
<dbReference type="Pfam" id="PF20694">
    <property type="entry name" value="TRADD-like_N"/>
    <property type="match status" value="1"/>
</dbReference>
<dbReference type="Gene3D" id="2.40.50.40">
    <property type="match status" value="1"/>
</dbReference>
<dbReference type="AlphaFoldDB" id="A0AAU9XMY1"/>
<dbReference type="Gene3D" id="3.40.50.2000">
    <property type="entry name" value="Glycogen Phosphorylase B"/>
    <property type="match status" value="1"/>
</dbReference>
<gene>
    <name evidence="2" type="ORF">PMEA_00027152</name>
</gene>
<dbReference type="PANTHER" id="PTHR12526">
    <property type="entry name" value="GLYCOSYLTRANSFERASE"/>
    <property type="match status" value="1"/>
</dbReference>
<name>A0AAU9XMY1_9CNID</name>
<protein>
    <recommendedName>
        <fullName evidence="1">Chromo domain-containing protein</fullName>
    </recommendedName>
</protein>
<dbReference type="SMART" id="SM00298">
    <property type="entry name" value="CHROMO"/>
    <property type="match status" value="1"/>
</dbReference>
<dbReference type="EMBL" id="CALNXJ010000053">
    <property type="protein sequence ID" value="CAH3153515.1"/>
    <property type="molecule type" value="Genomic_DNA"/>
</dbReference>
<evidence type="ECO:0000313" key="2">
    <source>
        <dbReference type="EMBL" id="CAH3153515.1"/>
    </source>
</evidence>
<dbReference type="CDD" id="cd03801">
    <property type="entry name" value="GT4_PimA-like"/>
    <property type="match status" value="1"/>
</dbReference>
<dbReference type="InterPro" id="IPR049341">
    <property type="entry name" value="TRADD-like_N"/>
</dbReference>
<dbReference type="Proteomes" id="UP001159428">
    <property type="component" value="Unassembled WGS sequence"/>
</dbReference>
<dbReference type="Pfam" id="PF20706">
    <property type="entry name" value="GT4-conflict"/>
    <property type="match status" value="1"/>
</dbReference>
<dbReference type="Pfam" id="PF00385">
    <property type="entry name" value="Chromo"/>
    <property type="match status" value="1"/>
</dbReference>
<proteinExistence type="predicted"/>
<accession>A0AAU9XMY1</accession>
<dbReference type="InterPro" id="IPR023780">
    <property type="entry name" value="Chromo_domain"/>
</dbReference>
<organism evidence="2 3">
    <name type="scientific">Pocillopora meandrina</name>
    <dbReference type="NCBI Taxonomy" id="46732"/>
    <lineage>
        <taxon>Eukaryota</taxon>
        <taxon>Metazoa</taxon>
        <taxon>Cnidaria</taxon>
        <taxon>Anthozoa</taxon>
        <taxon>Hexacorallia</taxon>
        <taxon>Scleractinia</taxon>
        <taxon>Astrocoeniina</taxon>
        <taxon>Pocilloporidae</taxon>
        <taxon>Pocillopora</taxon>
    </lineage>
</organism>
<feature type="domain" description="Chromo" evidence="1">
    <location>
        <begin position="5"/>
        <end position="42"/>
    </location>
</feature>
<comment type="caution">
    <text evidence="2">The sequence shown here is derived from an EMBL/GenBank/DDBJ whole genome shotgun (WGS) entry which is preliminary data.</text>
</comment>
<dbReference type="InterPro" id="IPR016197">
    <property type="entry name" value="Chromo-like_dom_sf"/>
</dbReference>
<dbReference type="PROSITE" id="PS50013">
    <property type="entry name" value="CHROMO_2"/>
    <property type="match status" value="1"/>
</dbReference>
<dbReference type="SUPFAM" id="SSF53756">
    <property type="entry name" value="UDP-Glycosyltransferase/glycogen phosphorylase"/>
    <property type="match status" value="1"/>
</dbReference>